<comment type="caution">
    <text evidence="2">The sequence shown here is derived from an EMBL/GenBank/DDBJ whole genome shotgun (WGS) entry which is preliminary data.</text>
</comment>
<name>A0AA39M7D1_9BILA</name>
<evidence type="ECO:0000313" key="3">
    <source>
        <dbReference type="Proteomes" id="UP001175271"/>
    </source>
</evidence>
<feature type="coiled-coil region" evidence="1">
    <location>
        <begin position="110"/>
        <end position="200"/>
    </location>
</feature>
<gene>
    <name evidence="2" type="ORF">QR680_008038</name>
</gene>
<organism evidence="2 3">
    <name type="scientific">Steinernema hermaphroditum</name>
    <dbReference type="NCBI Taxonomy" id="289476"/>
    <lineage>
        <taxon>Eukaryota</taxon>
        <taxon>Metazoa</taxon>
        <taxon>Ecdysozoa</taxon>
        <taxon>Nematoda</taxon>
        <taxon>Chromadorea</taxon>
        <taxon>Rhabditida</taxon>
        <taxon>Tylenchina</taxon>
        <taxon>Panagrolaimomorpha</taxon>
        <taxon>Strongyloidoidea</taxon>
        <taxon>Steinernematidae</taxon>
        <taxon>Steinernema</taxon>
    </lineage>
</organism>
<dbReference type="EMBL" id="JAUCMV010000001">
    <property type="protein sequence ID" value="KAK0423229.1"/>
    <property type="molecule type" value="Genomic_DNA"/>
</dbReference>
<dbReference type="AlphaFoldDB" id="A0AA39M7D1"/>
<keyword evidence="1" id="KW-0175">Coiled coil</keyword>
<reference evidence="2" key="1">
    <citation type="submission" date="2023-06" db="EMBL/GenBank/DDBJ databases">
        <title>Genomic analysis of the entomopathogenic nematode Steinernema hermaphroditum.</title>
        <authorList>
            <person name="Schwarz E.M."/>
            <person name="Heppert J.K."/>
            <person name="Baniya A."/>
            <person name="Schwartz H.T."/>
            <person name="Tan C.-H."/>
            <person name="Antoshechkin I."/>
            <person name="Sternberg P.W."/>
            <person name="Goodrich-Blair H."/>
            <person name="Dillman A.R."/>
        </authorList>
    </citation>
    <scope>NUCLEOTIDE SEQUENCE</scope>
    <source>
        <strain evidence="2">PS9179</strain>
        <tissue evidence="2">Whole animal</tissue>
    </source>
</reference>
<dbReference type="Proteomes" id="UP001175271">
    <property type="component" value="Unassembled WGS sequence"/>
</dbReference>
<evidence type="ECO:0000313" key="2">
    <source>
        <dbReference type="EMBL" id="KAK0423229.1"/>
    </source>
</evidence>
<accession>A0AA39M7D1</accession>
<keyword evidence="3" id="KW-1185">Reference proteome</keyword>
<evidence type="ECO:0000256" key="1">
    <source>
        <dbReference type="SAM" id="Coils"/>
    </source>
</evidence>
<sequence length="276" mass="31735">MQQPSAFDNLRYGLLSPVFRNRLEAVRRVAEGLPAVLVERNHFVNSLKKGVADEKLVDTAAVFLRQSPHLLAQVEVLAGYFNALALVLEKESEVKVAEKETEDKVVYQDRLNLESLLKETQRQNFELEKRLIAKDEEIKKLKDSAEQDDQNLNALMENIVKSFEENESLMVQRGELEKELQEVKEKNAILEANTKKLQRCLRTSEDDRKAFHEIANKRGHELTALRDKVADLQLKVHNFELLEDQLVTVSPMRLMDALEQNVDSHFSSNTIPNYIV</sequence>
<proteinExistence type="predicted"/>
<protein>
    <submittedName>
        <fullName evidence="2">Uncharacterized protein</fullName>
    </submittedName>
</protein>